<evidence type="ECO:0000313" key="2">
    <source>
        <dbReference type="EMBL" id="MCD5314885.1"/>
    </source>
</evidence>
<dbReference type="Proteomes" id="UP001138997">
    <property type="component" value="Unassembled WGS sequence"/>
</dbReference>
<dbReference type="InterPro" id="IPR013113">
    <property type="entry name" value="SIP_FAD-bd"/>
</dbReference>
<evidence type="ECO:0000313" key="3">
    <source>
        <dbReference type="Proteomes" id="UP001138997"/>
    </source>
</evidence>
<protein>
    <submittedName>
        <fullName evidence="2">Siderophore-interacting protein</fullName>
    </submittedName>
</protein>
<dbReference type="GO" id="GO:0016491">
    <property type="term" value="F:oxidoreductase activity"/>
    <property type="evidence" value="ECO:0007669"/>
    <property type="project" value="InterPro"/>
</dbReference>
<comment type="caution">
    <text evidence="2">The sequence shown here is derived from an EMBL/GenBank/DDBJ whole genome shotgun (WGS) entry which is preliminary data.</text>
</comment>
<dbReference type="Pfam" id="PF04954">
    <property type="entry name" value="SIP"/>
    <property type="match status" value="1"/>
</dbReference>
<dbReference type="SUPFAM" id="SSF63380">
    <property type="entry name" value="Riboflavin synthase domain-like"/>
    <property type="match status" value="1"/>
</dbReference>
<sequence>MSNRDLPTFTGLNRTGELQLNYLERIVRRELRVVRHHDITPKYRRIVLTGDDLADGFPFVNYSPDHVRVFFPHPITGDLVAPRETPEGWVNEGGTSEPIHRDYTVRSWDPQTRELALDFVLHEHGVAGRWAGKAQPGDTLVVNGPSSNWLLPEDSPHMLAIGDETALPAIARIIEEAAAGTQVTALIEIADAGEQQPLTGVATIDLRWVHRDSAPVGEGHASALETALRAWQPPADTSGLFVFGAGETQAFKPIRRYLRRELGLTKDQIVVDGYWKRGVGGFDHHNYELGDS</sequence>
<dbReference type="PROSITE" id="PS51384">
    <property type="entry name" value="FAD_FR"/>
    <property type="match status" value="1"/>
</dbReference>
<dbReference type="PANTHER" id="PTHR30157:SF0">
    <property type="entry name" value="NADPH-DEPENDENT FERRIC-CHELATE REDUCTASE"/>
    <property type="match status" value="1"/>
</dbReference>
<dbReference type="EMBL" id="JAJOMB010000019">
    <property type="protein sequence ID" value="MCD5314885.1"/>
    <property type="molecule type" value="Genomic_DNA"/>
</dbReference>
<dbReference type="InterPro" id="IPR039374">
    <property type="entry name" value="SIP_fam"/>
</dbReference>
<reference evidence="2" key="1">
    <citation type="submission" date="2021-11" db="EMBL/GenBank/DDBJ databases">
        <title>Streptomyces corallinus and Kineosporia corallina sp. nov., two new coral-derived marine actinobacteria.</title>
        <authorList>
            <person name="Buangrab K."/>
            <person name="Sutthacheep M."/>
            <person name="Yeemin T."/>
            <person name="Harunari E."/>
            <person name="Igarashi Y."/>
            <person name="Sripreechasak P."/>
            <person name="Kanchanasin P."/>
            <person name="Tanasupawat S."/>
            <person name="Phongsopitanun W."/>
        </authorList>
    </citation>
    <scope>NUCLEOTIDE SEQUENCE</scope>
    <source>
        <strain evidence="2">JCM 31032</strain>
    </source>
</reference>
<dbReference type="PANTHER" id="PTHR30157">
    <property type="entry name" value="FERRIC REDUCTASE, NADPH-DEPENDENT"/>
    <property type="match status" value="1"/>
</dbReference>
<name>A0A9X1NIW0_9ACTN</name>
<dbReference type="Gene3D" id="2.40.30.10">
    <property type="entry name" value="Translation factors"/>
    <property type="match status" value="1"/>
</dbReference>
<dbReference type="InterPro" id="IPR017938">
    <property type="entry name" value="Riboflavin_synthase-like_b-brl"/>
</dbReference>
<dbReference type="InterPro" id="IPR039261">
    <property type="entry name" value="FNR_nucleotide-bd"/>
</dbReference>
<gene>
    <name evidence="2" type="ORF">LR394_28685</name>
</gene>
<keyword evidence="3" id="KW-1185">Reference proteome</keyword>
<dbReference type="Pfam" id="PF08021">
    <property type="entry name" value="FAD_binding_9"/>
    <property type="match status" value="1"/>
</dbReference>
<organism evidence="2 3">
    <name type="scientific">Kineosporia babensis</name>
    <dbReference type="NCBI Taxonomy" id="499548"/>
    <lineage>
        <taxon>Bacteria</taxon>
        <taxon>Bacillati</taxon>
        <taxon>Actinomycetota</taxon>
        <taxon>Actinomycetes</taxon>
        <taxon>Kineosporiales</taxon>
        <taxon>Kineosporiaceae</taxon>
        <taxon>Kineosporia</taxon>
    </lineage>
</organism>
<dbReference type="InterPro" id="IPR017927">
    <property type="entry name" value="FAD-bd_FR_type"/>
</dbReference>
<dbReference type="InterPro" id="IPR007037">
    <property type="entry name" value="SIP_rossman_dom"/>
</dbReference>
<accession>A0A9X1NIW0</accession>
<dbReference type="Gene3D" id="3.40.50.80">
    <property type="entry name" value="Nucleotide-binding domain of ferredoxin-NADP reductase (FNR) module"/>
    <property type="match status" value="1"/>
</dbReference>
<dbReference type="AlphaFoldDB" id="A0A9X1NIW0"/>
<evidence type="ECO:0000259" key="1">
    <source>
        <dbReference type="PROSITE" id="PS51384"/>
    </source>
</evidence>
<proteinExistence type="predicted"/>
<dbReference type="CDD" id="cd06193">
    <property type="entry name" value="siderophore_interacting"/>
    <property type="match status" value="1"/>
</dbReference>
<dbReference type="RefSeq" id="WP_231447691.1">
    <property type="nucleotide sequence ID" value="NZ_JAJOMB010000019.1"/>
</dbReference>
<feature type="domain" description="FAD-binding FR-type" evidence="1">
    <location>
        <begin position="26"/>
        <end position="152"/>
    </location>
</feature>